<gene>
    <name evidence="5" type="ORF">JI741_08040</name>
</gene>
<keyword evidence="6" id="KW-1185">Reference proteome</keyword>
<comment type="caution">
    <text evidence="5">The sequence shown here is derived from an EMBL/GenBank/DDBJ whole genome shotgun (WGS) entry which is preliminary data.</text>
</comment>
<dbReference type="InterPro" id="IPR002931">
    <property type="entry name" value="Transglutaminase-like"/>
</dbReference>
<feature type="transmembrane region" description="Helical" evidence="1">
    <location>
        <begin position="732"/>
        <end position="759"/>
    </location>
</feature>
<evidence type="ECO:0000259" key="4">
    <source>
        <dbReference type="Pfam" id="PF12969"/>
    </source>
</evidence>
<feature type="domain" description="Transglutaminase-like" evidence="3">
    <location>
        <begin position="293"/>
        <end position="380"/>
    </location>
</feature>
<dbReference type="InterPro" id="IPR019690">
    <property type="entry name" value="DUF2569"/>
</dbReference>
<dbReference type="Pfam" id="PF10754">
    <property type="entry name" value="DUF2569"/>
    <property type="match status" value="1"/>
</dbReference>
<evidence type="ECO:0000256" key="1">
    <source>
        <dbReference type="SAM" id="Phobius"/>
    </source>
</evidence>
<name>A0ABS1KP05_9BACT</name>
<reference evidence="5 6" key="1">
    <citation type="submission" date="2021-01" db="EMBL/GenBank/DDBJ databases">
        <title>Chryseolinea sp. Jin1 Genome sequencing and assembly.</title>
        <authorList>
            <person name="Kim I."/>
        </authorList>
    </citation>
    <scope>NUCLEOTIDE SEQUENCE [LARGE SCALE GENOMIC DNA]</scope>
    <source>
        <strain evidence="5 6">Jin1</strain>
    </source>
</reference>
<evidence type="ECO:0000313" key="5">
    <source>
        <dbReference type="EMBL" id="MBL0741166.1"/>
    </source>
</evidence>
<dbReference type="Gene3D" id="2.60.40.3140">
    <property type="match status" value="1"/>
</dbReference>
<accession>A0ABS1KP05</accession>
<dbReference type="Gene3D" id="3.10.620.30">
    <property type="match status" value="1"/>
</dbReference>
<feature type="transmembrane region" description="Helical" evidence="1">
    <location>
        <begin position="689"/>
        <end position="709"/>
    </location>
</feature>
<organism evidence="5 6">
    <name type="scientific">Chryseolinea lacunae</name>
    <dbReference type="NCBI Taxonomy" id="2801331"/>
    <lineage>
        <taxon>Bacteria</taxon>
        <taxon>Pseudomonadati</taxon>
        <taxon>Bacteroidota</taxon>
        <taxon>Cytophagia</taxon>
        <taxon>Cytophagales</taxon>
        <taxon>Fulvivirgaceae</taxon>
        <taxon>Chryseolinea</taxon>
    </lineage>
</organism>
<keyword evidence="2" id="KW-0732">Signal</keyword>
<feature type="domain" description="DUF3857" evidence="4">
    <location>
        <begin position="64"/>
        <end position="228"/>
    </location>
</feature>
<evidence type="ECO:0000256" key="2">
    <source>
        <dbReference type="SAM" id="SignalP"/>
    </source>
</evidence>
<keyword evidence="1" id="KW-1133">Transmembrane helix</keyword>
<feature type="signal peptide" evidence="2">
    <location>
        <begin position="1"/>
        <end position="20"/>
    </location>
</feature>
<dbReference type="Pfam" id="PF12969">
    <property type="entry name" value="DUF3857"/>
    <property type="match status" value="1"/>
</dbReference>
<dbReference type="RefSeq" id="WP_202008524.1">
    <property type="nucleotide sequence ID" value="NZ_JAERRB010000002.1"/>
</dbReference>
<evidence type="ECO:0000259" key="3">
    <source>
        <dbReference type="Pfam" id="PF01841"/>
    </source>
</evidence>
<sequence>MFRTRMSVVVMLCAVTSLFAQNVKIQNVPSWVVGHTPDVKAKPSDQETSSFYYQLIDLQQNVATQEYFVHYAYQILTNEGVQAMSDLQTDFDPSYQTLAFHKMVIHRGSQVINKLQVRDLKTIQREQSMDRFLYDNALTVVINLADVRVGDVVEYAFTRKGFNPVFDGHFCDRIYFDYAIPFHKLYQRLVIPSSTQLYSKYTNGQVVPEVQKKDGLTTYVWQIENTKEPSFEADVPAWHESSRSVALSDFEYWSEVSQWAVDHFKVADAEQAKLKALVDPLFKDLEHDELLLQATRFVQDEVRYLGFEAGKNSHKPHSPLQVFEQRFGDCKDKSLLLCSILRAYDIDANPVLVNTSLRSHTSELLPASNVFDHCVVQVVDNGEAHYIDPTINNQGGDFKAIYFPTYGEGLVIRESSSNIVKMSTPTIWWSETSEEHQFDVKTIGGEVELTVRTTYNGADADVQRGNFASNSLSAIQKNYLAYYANLYPDIAVKDSLTITDDRKENKLVVQEKYTIASFWKPMENEKDKMYCEFYALTLEDFFTVPKTTKRSAPYLLSYPVNYHHSIHVNLPEPLNISPQTEEITSKYYEYRYNVLVKDRILVIQTHYKTNSDYVPAATSATYIADHEKMRGNLSYNLLYNKSLVSETGISVWAIGAAIMTLGLSAWFCIRLYRRYDPVPEWANEPGQPIGGWLVLVGIGVSITPLRMLYDFSQQLSSFESATYLGLWRIEKYALAAVIFFEMIYNVVATVFSVLMIALFYQRRSSFPRLAIIFYAASLAASFIDTTVGWIYLEESAERSALLKDLIRQVFVCAIWIPYFLVSTRVKETFVERSPDNDDDYMQGYAAAYAVPGEISTLPENLA</sequence>
<dbReference type="EMBL" id="JAERRB010000002">
    <property type="protein sequence ID" value="MBL0741166.1"/>
    <property type="molecule type" value="Genomic_DNA"/>
</dbReference>
<feature type="transmembrane region" description="Helical" evidence="1">
    <location>
        <begin position="771"/>
        <end position="792"/>
    </location>
</feature>
<protein>
    <submittedName>
        <fullName evidence="5">DUF3857 domain-containing protein</fullName>
    </submittedName>
</protein>
<feature type="transmembrane region" description="Helical" evidence="1">
    <location>
        <begin position="649"/>
        <end position="669"/>
    </location>
</feature>
<feature type="chain" id="PRO_5046502233" evidence="2">
    <location>
        <begin position="21"/>
        <end position="862"/>
    </location>
</feature>
<dbReference type="SUPFAM" id="SSF54001">
    <property type="entry name" value="Cysteine proteinases"/>
    <property type="match status" value="1"/>
</dbReference>
<dbReference type="InterPro" id="IPR024618">
    <property type="entry name" value="DUF3857"/>
</dbReference>
<dbReference type="InterPro" id="IPR038765">
    <property type="entry name" value="Papain-like_cys_pep_sf"/>
</dbReference>
<dbReference type="Pfam" id="PF01841">
    <property type="entry name" value="Transglut_core"/>
    <property type="match status" value="1"/>
</dbReference>
<keyword evidence="1" id="KW-0472">Membrane</keyword>
<dbReference type="Proteomes" id="UP000613030">
    <property type="component" value="Unassembled WGS sequence"/>
</dbReference>
<keyword evidence="1" id="KW-0812">Transmembrane</keyword>
<feature type="transmembrane region" description="Helical" evidence="1">
    <location>
        <begin position="804"/>
        <end position="821"/>
    </location>
</feature>
<proteinExistence type="predicted"/>
<evidence type="ECO:0000313" key="6">
    <source>
        <dbReference type="Proteomes" id="UP000613030"/>
    </source>
</evidence>